<dbReference type="PANTHER" id="PTHR43776:SF7">
    <property type="entry name" value="D,D-DIPEPTIDE TRANSPORT ATP-BINDING PROTEIN DDPF-RELATED"/>
    <property type="match status" value="1"/>
</dbReference>
<accession>A0A5N3PE44</accession>
<dbReference type="NCBIfam" id="NF007739">
    <property type="entry name" value="PRK10419.1"/>
    <property type="match status" value="2"/>
</dbReference>
<organism evidence="7 8">
    <name type="scientific">Microvirga brassicacearum</name>
    <dbReference type="NCBI Taxonomy" id="2580413"/>
    <lineage>
        <taxon>Bacteria</taxon>
        <taxon>Pseudomonadati</taxon>
        <taxon>Pseudomonadota</taxon>
        <taxon>Alphaproteobacteria</taxon>
        <taxon>Hyphomicrobiales</taxon>
        <taxon>Methylobacteriaceae</taxon>
        <taxon>Microvirga</taxon>
    </lineage>
</organism>
<dbReference type="PROSITE" id="PS00211">
    <property type="entry name" value="ABC_TRANSPORTER_1"/>
    <property type="match status" value="2"/>
</dbReference>
<dbReference type="InterPro" id="IPR017871">
    <property type="entry name" value="ABC_transporter-like_CS"/>
</dbReference>
<evidence type="ECO:0000256" key="1">
    <source>
        <dbReference type="ARBA" id="ARBA00004417"/>
    </source>
</evidence>
<dbReference type="Proteomes" id="UP000325684">
    <property type="component" value="Unassembled WGS sequence"/>
</dbReference>
<keyword evidence="3" id="KW-0813">Transport</keyword>
<comment type="caution">
    <text evidence="7">The sequence shown here is derived from an EMBL/GenBank/DDBJ whole genome shotgun (WGS) entry which is preliminary data.</text>
</comment>
<evidence type="ECO:0000313" key="8">
    <source>
        <dbReference type="Proteomes" id="UP000325684"/>
    </source>
</evidence>
<dbReference type="Pfam" id="PF00005">
    <property type="entry name" value="ABC_tran"/>
    <property type="match status" value="2"/>
</dbReference>
<dbReference type="GO" id="GO:0055085">
    <property type="term" value="P:transmembrane transport"/>
    <property type="evidence" value="ECO:0007669"/>
    <property type="project" value="UniProtKB-ARBA"/>
</dbReference>
<dbReference type="PROSITE" id="PS50893">
    <property type="entry name" value="ABC_TRANSPORTER_2"/>
    <property type="match status" value="2"/>
</dbReference>
<dbReference type="GO" id="GO:0016887">
    <property type="term" value="F:ATP hydrolysis activity"/>
    <property type="evidence" value="ECO:0007669"/>
    <property type="project" value="InterPro"/>
</dbReference>
<name>A0A5N3PE44_9HYPH</name>
<dbReference type="SUPFAM" id="SSF52540">
    <property type="entry name" value="P-loop containing nucleoside triphosphate hydrolases"/>
    <property type="match status" value="2"/>
</dbReference>
<evidence type="ECO:0000256" key="2">
    <source>
        <dbReference type="ARBA" id="ARBA00005417"/>
    </source>
</evidence>
<comment type="similarity">
    <text evidence="2">Belongs to the ABC transporter superfamily.</text>
</comment>
<dbReference type="CDD" id="cd03257">
    <property type="entry name" value="ABC_NikE_OppD_transporters"/>
    <property type="match status" value="2"/>
</dbReference>
<dbReference type="InterPro" id="IPR003593">
    <property type="entry name" value="AAA+_ATPase"/>
</dbReference>
<feature type="domain" description="ABC transporter" evidence="6">
    <location>
        <begin position="9"/>
        <end position="261"/>
    </location>
</feature>
<evidence type="ECO:0000313" key="7">
    <source>
        <dbReference type="EMBL" id="KAB0268012.1"/>
    </source>
</evidence>
<keyword evidence="5 7" id="KW-0067">ATP-binding</keyword>
<sequence>MKPDLILSVRDLSVSITGRAGTVVAAKNISFDLGAGETLAIVGESGSGKSMTALSLIGLAPVGTSVTCTGEALFEGKDLLKLSERELRKIRGSRIGTVFQDPSASLNPLMSVGAQIGEAIHAAQLRHNAVPGSVTSTVTRLLDEVSLLEVPDIAHRYPHELSGGQQQRVMIAIALAGNPSLLIADEPTTALDATVQAQILQLLKRLQRARGMSMLMISHNLGLVADLAQGIVILRQGAIVERGPASGVIANPQTAYARALVSCVPRVGVRLDRLPTIDRVDENRSSPTARQNTTARPLVEVRDLVVTYPGRGPFAPEVRGVDGVSLAVPHGGALGIVGESGSGKSTLAKAFVGLVRSRSGSIIYRDETIADPSRMSQRLRCDIQYIFQDAFGALNPRKSVEQAIAEPMSIHGLHRGRDRRSAILKLLDEVGLASMHLDRLPHELSGGQRQRVTIARALALEPQVLICDEIVSALDVSVQAQILNLLKDLQELRGLSLIFISHDLSVVAHMCDAIAVMKSGKVVEYGQAETILKAPSESYTRRLLRAAELLELPPGGAGKGIPELSGLERDSVGTVLRNPCAA</sequence>
<protein>
    <submittedName>
        <fullName evidence="7">ABC transporter ATP-binding protein</fullName>
    </submittedName>
</protein>
<evidence type="ECO:0000259" key="6">
    <source>
        <dbReference type="PROSITE" id="PS50893"/>
    </source>
</evidence>
<keyword evidence="8" id="KW-1185">Reference proteome</keyword>
<dbReference type="NCBIfam" id="NF008453">
    <property type="entry name" value="PRK11308.1"/>
    <property type="match status" value="2"/>
</dbReference>
<keyword evidence="4" id="KW-0547">Nucleotide-binding</keyword>
<proteinExistence type="inferred from homology"/>
<dbReference type="InterPro" id="IPR050319">
    <property type="entry name" value="ABC_transp_ATP-bind"/>
</dbReference>
<dbReference type="RefSeq" id="WP_150942826.1">
    <property type="nucleotide sequence ID" value="NZ_VCMV01000009.1"/>
</dbReference>
<dbReference type="AlphaFoldDB" id="A0A5N3PE44"/>
<dbReference type="PANTHER" id="PTHR43776">
    <property type="entry name" value="TRANSPORT ATP-BINDING PROTEIN"/>
    <property type="match status" value="1"/>
</dbReference>
<evidence type="ECO:0000256" key="5">
    <source>
        <dbReference type="ARBA" id="ARBA00022840"/>
    </source>
</evidence>
<dbReference type="SMART" id="SM00382">
    <property type="entry name" value="AAA"/>
    <property type="match status" value="2"/>
</dbReference>
<gene>
    <name evidence="7" type="ORF">FEZ63_06455</name>
</gene>
<dbReference type="Pfam" id="PF08352">
    <property type="entry name" value="oligo_HPY"/>
    <property type="match status" value="1"/>
</dbReference>
<evidence type="ECO:0000256" key="3">
    <source>
        <dbReference type="ARBA" id="ARBA00022448"/>
    </source>
</evidence>
<dbReference type="GO" id="GO:0005886">
    <property type="term" value="C:plasma membrane"/>
    <property type="evidence" value="ECO:0007669"/>
    <property type="project" value="UniProtKB-SubCell"/>
</dbReference>
<reference evidence="7 8" key="1">
    <citation type="journal article" date="2019" name="Microorganisms">
        <title>Genome Insights into the Novel Species Microvirga brassicacearum, a Rapeseed Endophyte with Biotechnological Potential.</title>
        <authorList>
            <person name="Jimenez-Gomez A."/>
            <person name="Saati-Santamaria Z."/>
            <person name="Igual J.M."/>
            <person name="Rivas R."/>
            <person name="Mateos P.F."/>
            <person name="Garcia-Fraile P."/>
        </authorList>
    </citation>
    <scope>NUCLEOTIDE SEQUENCE [LARGE SCALE GENOMIC DNA]</scope>
    <source>
        <strain evidence="7 8">CDVBN77</strain>
    </source>
</reference>
<dbReference type="InterPro" id="IPR003439">
    <property type="entry name" value="ABC_transporter-like_ATP-bd"/>
</dbReference>
<dbReference type="EMBL" id="VCMV01000009">
    <property type="protein sequence ID" value="KAB0268012.1"/>
    <property type="molecule type" value="Genomic_DNA"/>
</dbReference>
<dbReference type="InterPro" id="IPR027417">
    <property type="entry name" value="P-loop_NTPase"/>
</dbReference>
<dbReference type="Gene3D" id="3.40.50.300">
    <property type="entry name" value="P-loop containing nucleotide triphosphate hydrolases"/>
    <property type="match status" value="2"/>
</dbReference>
<dbReference type="InterPro" id="IPR013563">
    <property type="entry name" value="Oligopep_ABC_C"/>
</dbReference>
<evidence type="ECO:0000256" key="4">
    <source>
        <dbReference type="ARBA" id="ARBA00022741"/>
    </source>
</evidence>
<dbReference type="OrthoDB" id="9802264at2"/>
<dbReference type="GO" id="GO:0015833">
    <property type="term" value="P:peptide transport"/>
    <property type="evidence" value="ECO:0007669"/>
    <property type="project" value="InterPro"/>
</dbReference>
<comment type="subcellular location">
    <subcellularLocation>
        <location evidence="1">Cell inner membrane</location>
        <topology evidence="1">Peripheral membrane protein</topology>
    </subcellularLocation>
</comment>
<feature type="domain" description="ABC transporter" evidence="6">
    <location>
        <begin position="299"/>
        <end position="544"/>
    </location>
</feature>
<dbReference type="GO" id="GO:0005524">
    <property type="term" value="F:ATP binding"/>
    <property type="evidence" value="ECO:0007669"/>
    <property type="project" value="UniProtKB-KW"/>
</dbReference>